<dbReference type="InterPro" id="IPR029060">
    <property type="entry name" value="PIN-like_dom_sf"/>
</dbReference>
<name>A0ABT8YEH4_9SPHN</name>
<dbReference type="SUPFAM" id="SSF88723">
    <property type="entry name" value="PIN domain-like"/>
    <property type="match status" value="1"/>
</dbReference>
<dbReference type="Pfam" id="PF01850">
    <property type="entry name" value="PIN"/>
    <property type="match status" value="1"/>
</dbReference>
<dbReference type="Gene3D" id="3.40.50.1010">
    <property type="entry name" value="5'-nuclease"/>
    <property type="match status" value="1"/>
</dbReference>
<dbReference type="InterPro" id="IPR002716">
    <property type="entry name" value="PIN_dom"/>
</dbReference>
<comment type="caution">
    <text evidence="2">The sequence shown here is derived from an EMBL/GenBank/DDBJ whole genome shotgun (WGS) entry which is preliminary data.</text>
</comment>
<evidence type="ECO:0000313" key="3">
    <source>
        <dbReference type="Proteomes" id="UP001169764"/>
    </source>
</evidence>
<organism evidence="2 3">
    <name type="scientific">Sphingomonas natans</name>
    <dbReference type="NCBI Taxonomy" id="3063330"/>
    <lineage>
        <taxon>Bacteria</taxon>
        <taxon>Pseudomonadati</taxon>
        <taxon>Pseudomonadota</taxon>
        <taxon>Alphaproteobacteria</taxon>
        <taxon>Sphingomonadales</taxon>
        <taxon>Sphingomonadaceae</taxon>
        <taxon>Sphingomonas</taxon>
    </lineage>
</organism>
<accession>A0ABT8YEH4</accession>
<dbReference type="Proteomes" id="UP001169764">
    <property type="component" value="Unassembled WGS sequence"/>
</dbReference>
<sequence length="144" mass="15924">MADRAFLDTNILLYSISEDPQEIAKRDSARALMLGLPCALSVQVCQEFFHQATRPGGRFRLSADKAQRALTRFRHLPVQETTLSLFDSALAVQARTGYSIWDSLIVAAAQALGCNILYTEDMQDGRIIDGLRIVNPFRAGAILP</sequence>
<dbReference type="RefSeq" id="WP_303546568.1">
    <property type="nucleotide sequence ID" value="NZ_JAUOTP010000012.1"/>
</dbReference>
<proteinExistence type="predicted"/>
<evidence type="ECO:0000313" key="2">
    <source>
        <dbReference type="EMBL" id="MDO6416754.1"/>
    </source>
</evidence>
<gene>
    <name evidence="2" type="ORF">Q4F19_20385</name>
</gene>
<dbReference type="EMBL" id="JAUOTP010000012">
    <property type="protein sequence ID" value="MDO6416754.1"/>
    <property type="molecule type" value="Genomic_DNA"/>
</dbReference>
<evidence type="ECO:0000259" key="1">
    <source>
        <dbReference type="Pfam" id="PF01850"/>
    </source>
</evidence>
<protein>
    <submittedName>
        <fullName evidence="2">PIN domain-containing protein</fullName>
    </submittedName>
</protein>
<keyword evidence="3" id="KW-1185">Reference proteome</keyword>
<dbReference type="CDD" id="cd18692">
    <property type="entry name" value="PIN_VapC-like"/>
    <property type="match status" value="1"/>
</dbReference>
<feature type="domain" description="PIN" evidence="1">
    <location>
        <begin position="6"/>
        <end position="121"/>
    </location>
</feature>
<reference evidence="2" key="1">
    <citation type="submission" date="2023-07" db="EMBL/GenBank/DDBJ databases">
        <authorList>
            <person name="Kim M."/>
        </authorList>
    </citation>
    <scope>NUCLEOTIDE SEQUENCE</scope>
    <source>
        <strain evidence="2">BIUV-7</strain>
    </source>
</reference>